<accession>A0A4D6KHN7</accession>
<organism evidence="3 4">
    <name type="scientific">Halomicrobium mukohataei</name>
    <dbReference type="NCBI Taxonomy" id="57705"/>
    <lineage>
        <taxon>Archaea</taxon>
        <taxon>Methanobacteriati</taxon>
        <taxon>Methanobacteriota</taxon>
        <taxon>Stenosarchaea group</taxon>
        <taxon>Halobacteria</taxon>
        <taxon>Halobacteriales</taxon>
        <taxon>Haloarculaceae</taxon>
        <taxon>Halomicrobium</taxon>
    </lineage>
</organism>
<dbReference type="Proteomes" id="UP000297053">
    <property type="component" value="Plasmid unnamed1"/>
</dbReference>
<feature type="compositionally biased region" description="Low complexity" evidence="1">
    <location>
        <begin position="322"/>
        <end position="332"/>
    </location>
</feature>
<name>A0A4D6KHN7_9EURY</name>
<dbReference type="Pfam" id="PF13519">
    <property type="entry name" value="VWA_2"/>
    <property type="match status" value="1"/>
</dbReference>
<feature type="compositionally biased region" description="Basic and acidic residues" evidence="1">
    <location>
        <begin position="336"/>
        <end position="350"/>
    </location>
</feature>
<evidence type="ECO:0000313" key="3">
    <source>
        <dbReference type="EMBL" id="QCD67187.1"/>
    </source>
</evidence>
<reference evidence="3 4" key="1">
    <citation type="submission" date="2019-04" db="EMBL/GenBank/DDBJ databases">
        <title>Complete genome sequence of Arthrobacter sp. ZXY-2 associated with effective atrazine degradation and salt adaptation.</title>
        <authorList>
            <person name="Zhao X."/>
        </authorList>
    </citation>
    <scope>NUCLEOTIDE SEQUENCE [LARGE SCALE GENOMIC DNA]</scope>
    <source>
        <strain evidence="4">ZP60</strain>
        <plasmid evidence="3 4">unnamed1</plasmid>
    </source>
</reference>
<dbReference type="RefSeq" id="WP_012807430.1">
    <property type="nucleotide sequence ID" value="NZ_CP039376.1"/>
</dbReference>
<feature type="domain" description="VWFA" evidence="2">
    <location>
        <begin position="468"/>
        <end position="627"/>
    </location>
</feature>
<dbReference type="KEGG" id="halz:E5139_16150"/>
<dbReference type="InterPro" id="IPR002035">
    <property type="entry name" value="VWF_A"/>
</dbReference>
<feature type="compositionally biased region" description="Basic and acidic residues" evidence="1">
    <location>
        <begin position="401"/>
        <end position="412"/>
    </location>
</feature>
<evidence type="ECO:0000313" key="4">
    <source>
        <dbReference type="Proteomes" id="UP000297053"/>
    </source>
</evidence>
<dbReference type="CDD" id="cd00198">
    <property type="entry name" value="vWFA"/>
    <property type="match status" value="1"/>
</dbReference>
<feature type="compositionally biased region" description="Basic and acidic residues" evidence="1">
    <location>
        <begin position="311"/>
        <end position="321"/>
    </location>
</feature>
<feature type="region of interest" description="Disordered" evidence="1">
    <location>
        <begin position="1"/>
        <end position="27"/>
    </location>
</feature>
<sequence>MRLTAQTEPPDLAALSTPERASSERRRELERLASLCTDRERTISIAFDEERAFARPAEGAGPDAYEIVLPTEKYEQPGTELPPGLWDRSIQVAFLFHELGHVYYSDFDRFGDCLERVDGRWRDLFRMVYNTAEDGVVETQIANEFSVTDDFVLLNDVLVSRADERHRAYVDLFDLATADGEPVQSYTVFEALAVGLLDRGFVDSGRFAAIVDPDDDRRVVYDGQREALVDLVPAMDEFVADVLSEPDGTRRVDRAHDFFETARDTLAGLPPRQNGRLQTAPVRPSDARARAGWTADAADRLPDDGAASAHVARDRAADDRSASGASGAGSVADPDEDRRPPGRVEDDTVRRVRRRSVRAQSNRAGSGRSPLEREARHLLDVVDDESTALEEVIVVDPAEDGGDRDRWDDAVGRSKQLQRDLSTQLRRERRPRDEPGHRTGRLDGRRLVGASHGAQRVFTRRESGTAKDHSCLVVLDRSGSMDGEPIRTAETATAQLVHALFAVGVDASVLSIWEGYPCLELPFGGRPSEHVDRLMTERADWGTPLSTAVAVARERLDDGRGSHPFVVVVTDGAPDHPDRYQSQLAACTVPVFGVYIGSEPGTHTEYFDRIVHAETDTLARTMQRLVRALFSTEA</sequence>
<dbReference type="AlphaFoldDB" id="A0A4D6KHN7"/>
<proteinExistence type="predicted"/>
<feature type="region of interest" description="Disordered" evidence="1">
    <location>
        <begin position="263"/>
        <end position="372"/>
    </location>
</feature>
<dbReference type="EMBL" id="CP039376">
    <property type="protein sequence ID" value="QCD67187.1"/>
    <property type="molecule type" value="Genomic_DNA"/>
</dbReference>
<dbReference type="SUPFAM" id="SSF53300">
    <property type="entry name" value="vWA-like"/>
    <property type="match status" value="1"/>
</dbReference>
<dbReference type="GeneID" id="8409331"/>
<feature type="region of interest" description="Disordered" evidence="1">
    <location>
        <begin position="395"/>
        <end position="444"/>
    </location>
</feature>
<reference evidence="3 4" key="2">
    <citation type="submission" date="2019-04" db="EMBL/GenBank/DDBJ databases">
        <authorList>
            <person name="Yang S."/>
            <person name="Wei W."/>
        </authorList>
    </citation>
    <scope>NUCLEOTIDE SEQUENCE [LARGE SCALE GENOMIC DNA]</scope>
    <source>
        <strain evidence="4">ZP60</strain>
        <plasmid evidence="3 4">unnamed1</plasmid>
    </source>
</reference>
<evidence type="ECO:0000256" key="1">
    <source>
        <dbReference type="SAM" id="MobiDB-lite"/>
    </source>
</evidence>
<geneLocation type="plasmid" evidence="3 4">
    <name>unnamed1</name>
</geneLocation>
<dbReference type="InterPro" id="IPR036465">
    <property type="entry name" value="vWFA_dom_sf"/>
</dbReference>
<protein>
    <submittedName>
        <fullName evidence="3">VWA domain-containing protein</fullName>
    </submittedName>
</protein>
<feature type="compositionally biased region" description="Basic and acidic residues" evidence="1">
    <location>
        <begin position="430"/>
        <end position="444"/>
    </location>
</feature>
<dbReference type="Gene3D" id="3.40.50.410">
    <property type="entry name" value="von Willebrand factor, type A domain"/>
    <property type="match status" value="1"/>
</dbReference>
<keyword evidence="3" id="KW-0614">Plasmid</keyword>
<dbReference type="SMART" id="SM00327">
    <property type="entry name" value="VWA"/>
    <property type="match status" value="1"/>
</dbReference>
<gene>
    <name evidence="3" type="ORF">E5139_16150</name>
</gene>
<evidence type="ECO:0000259" key="2">
    <source>
        <dbReference type="SMART" id="SM00327"/>
    </source>
</evidence>